<dbReference type="SMART" id="SM00225">
    <property type="entry name" value="BTB"/>
    <property type="match status" value="1"/>
</dbReference>
<accession>A0A7S3MDK2</accession>
<dbReference type="GO" id="GO:0051260">
    <property type="term" value="P:protein homooligomerization"/>
    <property type="evidence" value="ECO:0007669"/>
    <property type="project" value="InterPro"/>
</dbReference>
<name>A0A7S3MDK2_9STRA</name>
<reference evidence="2" key="1">
    <citation type="submission" date="2021-01" db="EMBL/GenBank/DDBJ databases">
        <authorList>
            <person name="Corre E."/>
            <person name="Pelletier E."/>
            <person name="Niang G."/>
            <person name="Scheremetjew M."/>
            <person name="Finn R."/>
            <person name="Kale V."/>
            <person name="Holt S."/>
            <person name="Cochrane G."/>
            <person name="Meng A."/>
            <person name="Brown T."/>
            <person name="Cohen L."/>
        </authorList>
    </citation>
    <scope>NUCLEOTIDE SEQUENCE</scope>
    <source>
        <strain evidence="2">CCAP 955/1</strain>
    </source>
</reference>
<proteinExistence type="predicted"/>
<protein>
    <recommendedName>
        <fullName evidence="1">BTB domain-containing protein</fullName>
    </recommendedName>
</protein>
<dbReference type="Pfam" id="PF02214">
    <property type="entry name" value="BTB_2"/>
    <property type="match status" value="1"/>
</dbReference>
<organism evidence="2">
    <name type="scientific">Spumella elongata</name>
    <dbReference type="NCBI Taxonomy" id="89044"/>
    <lineage>
        <taxon>Eukaryota</taxon>
        <taxon>Sar</taxon>
        <taxon>Stramenopiles</taxon>
        <taxon>Ochrophyta</taxon>
        <taxon>Chrysophyceae</taxon>
        <taxon>Chromulinales</taxon>
        <taxon>Chromulinaceae</taxon>
        <taxon>Spumella</taxon>
    </lineage>
</organism>
<gene>
    <name evidence="2" type="ORF">SELO1098_LOCUS22973</name>
</gene>
<dbReference type="SUPFAM" id="SSF54695">
    <property type="entry name" value="POZ domain"/>
    <property type="match status" value="1"/>
</dbReference>
<dbReference type="PANTHER" id="PTHR14499:SF136">
    <property type="entry name" value="GH08630P"/>
    <property type="match status" value="1"/>
</dbReference>
<feature type="domain" description="BTB" evidence="1">
    <location>
        <begin position="62"/>
        <end position="161"/>
    </location>
</feature>
<evidence type="ECO:0000313" key="2">
    <source>
        <dbReference type="EMBL" id="CAE0294121.1"/>
    </source>
</evidence>
<dbReference type="InterPro" id="IPR003131">
    <property type="entry name" value="T1-type_BTB"/>
</dbReference>
<evidence type="ECO:0000259" key="1">
    <source>
        <dbReference type="SMART" id="SM00225"/>
    </source>
</evidence>
<dbReference type="InterPro" id="IPR000210">
    <property type="entry name" value="BTB/POZ_dom"/>
</dbReference>
<dbReference type="PANTHER" id="PTHR14499">
    <property type="entry name" value="POTASSIUM CHANNEL TETRAMERIZATION DOMAIN-CONTAINING"/>
    <property type="match status" value="1"/>
</dbReference>
<dbReference type="Gene3D" id="3.30.710.10">
    <property type="entry name" value="Potassium Channel Kv1.1, Chain A"/>
    <property type="match status" value="1"/>
</dbReference>
<sequence length="199" mass="22797">MISELDLKSLWKELDEYEVEMEKETRSLQEVWVKIAQIKSTNESEITSIMSKDEFIFREAETSIGLNIGGQLFEADVLTLTRDPYSILAACCRVKPIVEPGTDGVFYFDRDWWLFRHILAFLRSSALPNELETLKELYVEASYYRLESLQRAIENIPVDQLASNSPHITVTWPGLMDGGPNPLRRPPNSFVKSGSLHQV</sequence>
<dbReference type="InterPro" id="IPR011333">
    <property type="entry name" value="SKP1/BTB/POZ_sf"/>
</dbReference>
<dbReference type="CDD" id="cd18316">
    <property type="entry name" value="BTB_POZ_KCTD-like"/>
    <property type="match status" value="1"/>
</dbReference>
<dbReference type="EMBL" id="HBIC01044843">
    <property type="protein sequence ID" value="CAE0294121.1"/>
    <property type="molecule type" value="Transcribed_RNA"/>
</dbReference>
<dbReference type="AlphaFoldDB" id="A0A7S3MDK2"/>